<protein>
    <submittedName>
        <fullName evidence="1">Sulfatase</fullName>
    </submittedName>
</protein>
<comment type="caution">
    <text evidence="1">The sequence shown here is derived from an EMBL/GenBank/DDBJ whole genome shotgun (WGS) entry which is preliminary data.</text>
</comment>
<organism evidence="1 2">
    <name type="scientific">Leptospira ellinghausenii</name>
    <dbReference type="NCBI Taxonomy" id="1917822"/>
    <lineage>
        <taxon>Bacteria</taxon>
        <taxon>Pseudomonadati</taxon>
        <taxon>Spirochaetota</taxon>
        <taxon>Spirochaetia</taxon>
        <taxon>Leptospirales</taxon>
        <taxon>Leptospiraceae</taxon>
        <taxon>Leptospira</taxon>
    </lineage>
</organism>
<dbReference type="AlphaFoldDB" id="A0A2P2D8B5"/>
<dbReference type="EMBL" id="BFAZ01000002">
    <property type="protein sequence ID" value="GBF40879.1"/>
    <property type="molecule type" value="Genomic_DNA"/>
</dbReference>
<gene>
    <name evidence="1" type="ORF">LPTSP2_01450</name>
</gene>
<accession>A0A2P2D8B5</accession>
<reference evidence="2" key="1">
    <citation type="journal article" date="2019" name="Microbiol. Immunol.">
        <title>Molecular and phenotypic characterization of Leptospira johnsonii sp. nov., Leptospira ellinghausenii sp. nov. and Leptospira ryugenii sp. nov. isolated from soil and water in Japan.</title>
        <authorList>
            <person name="Masuzawa T."/>
            <person name="Saito M."/>
            <person name="Nakao R."/>
            <person name="Nikaido Y."/>
            <person name="Matsumoto M."/>
            <person name="Ogawa M."/>
            <person name="Yokoyama M."/>
            <person name="Hidaka Y."/>
            <person name="Tomita J."/>
            <person name="Sakakibara K."/>
            <person name="Suzuki K."/>
            <person name="Yasuda S."/>
            <person name="Sato H."/>
            <person name="Yamaguchi M."/>
            <person name="Yoshida S.I."/>
            <person name="Koizumi N."/>
            <person name="Kawamura Y."/>
        </authorList>
    </citation>
    <scope>NUCLEOTIDE SEQUENCE [LARGE SCALE GENOMIC DNA]</scope>
    <source>
        <strain evidence="2">E18</strain>
    </source>
</reference>
<evidence type="ECO:0000313" key="2">
    <source>
        <dbReference type="Proteomes" id="UP000245206"/>
    </source>
</evidence>
<dbReference type="Proteomes" id="UP000245206">
    <property type="component" value="Unassembled WGS sequence"/>
</dbReference>
<sequence>MLSSFPVPTIALVTLPSAVGILYLSEQEEIVEQEESAFTDLLKVSLMLFAVIACAEINFNCSTPMKLSELGEPIVFGVEAISTTVEATTTLYRIVH</sequence>
<name>A0A2P2D8B5_9LEPT</name>
<evidence type="ECO:0000313" key="1">
    <source>
        <dbReference type="EMBL" id="GBF40879.1"/>
    </source>
</evidence>
<keyword evidence="2" id="KW-1185">Reference proteome</keyword>
<proteinExistence type="predicted"/>